<dbReference type="Proteomes" id="UP000308600">
    <property type="component" value="Unassembled WGS sequence"/>
</dbReference>
<keyword evidence="2" id="KW-1185">Reference proteome</keyword>
<accession>A0ACD3A011</accession>
<sequence length="318" mass="35144">MLISNCLIHPILTSTLQGASVLMQEFAPHMECLQMTILSLEASHSTSQSCPCGNVNTIYRCINCFHSPVFCSACIVTTHVLNPFHRLEKWTGTHFSRIPLGDLGGVIHLGHGGQRCPNILPTSGRRMTVVHTTGIHTLFTTFCGCLGAPADLLQLTGARLFPATVNRPDTALTFAFLEDLHIHVLTSKKSVFDHHSAIQRLTNAVSPQNVPNRYPECNQVLQLWQTLSLARRAGQAHGIDAQFPNRIPKSLAVRCFACPDIGFNIEKRVVDAASEAESHKYSLFLSIDGNFRLQRTHTNKRRDADDVALIDGHGYFVN</sequence>
<feature type="non-terminal residue" evidence="1">
    <location>
        <position position="318"/>
    </location>
</feature>
<name>A0ACD3A011_9AGAR</name>
<protein>
    <submittedName>
        <fullName evidence="1">Uncharacterized protein</fullName>
    </submittedName>
</protein>
<reference evidence="1 2" key="1">
    <citation type="journal article" date="2019" name="Nat. Ecol. Evol.">
        <title>Megaphylogeny resolves global patterns of mushroom evolution.</title>
        <authorList>
            <person name="Varga T."/>
            <person name="Krizsan K."/>
            <person name="Foldi C."/>
            <person name="Dima B."/>
            <person name="Sanchez-Garcia M."/>
            <person name="Sanchez-Ramirez S."/>
            <person name="Szollosi G.J."/>
            <person name="Szarkandi J.G."/>
            <person name="Papp V."/>
            <person name="Albert L."/>
            <person name="Andreopoulos W."/>
            <person name="Angelini C."/>
            <person name="Antonin V."/>
            <person name="Barry K.W."/>
            <person name="Bougher N.L."/>
            <person name="Buchanan P."/>
            <person name="Buyck B."/>
            <person name="Bense V."/>
            <person name="Catcheside P."/>
            <person name="Chovatia M."/>
            <person name="Cooper J."/>
            <person name="Damon W."/>
            <person name="Desjardin D."/>
            <person name="Finy P."/>
            <person name="Geml J."/>
            <person name="Haridas S."/>
            <person name="Hughes K."/>
            <person name="Justo A."/>
            <person name="Karasinski D."/>
            <person name="Kautmanova I."/>
            <person name="Kiss B."/>
            <person name="Kocsube S."/>
            <person name="Kotiranta H."/>
            <person name="LaButti K.M."/>
            <person name="Lechner B.E."/>
            <person name="Liimatainen K."/>
            <person name="Lipzen A."/>
            <person name="Lukacs Z."/>
            <person name="Mihaltcheva S."/>
            <person name="Morgado L.N."/>
            <person name="Niskanen T."/>
            <person name="Noordeloos M.E."/>
            <person name="Ohm R.A."/>
            <person name="Ortiz-Santana B."/>
            <person name="Ovrebo C."/>
            <person name="Racz N."/>
            <person name="Riley R."/>
            <person name="Savchenko A."/>
            <person name="Shiryaev A."/>
            <person name="Soop K."/>
            <person name="Spirin V."/>
            <person name="Szebenyi C."/>
            <person name="Tomsovsky M."/>
            <person name="Tulloss R.E."/>
            <person name="Uehling J."/>
            <person name="Grigoriev I.V."/>
            <person name="Vagvolgyi C."/>
            <person name="Papp T."/>
            <person name="Martin F.M."/>
            <person name="Miettinen O."/>
            <person name="Hibbett D.S."/>
            <person name="Nagy L.G."/>
        </authorList>
    </citation>
    <scope>NUCLEOTIDE SEQUENCE [LARGE SCALE GENOMIC DNA]</scope>
    <source>
        <strain evidence="1 2">NL-1719</strain>
    </source>
</reference>
<evidence type="ECO:0000313" key="2">
    <source>
        <dbReference type="Proteomes" id="UP000308600"/>
    </source>
</evidence>
<dbReference type="EMBL" id="ML209534">
    <property type="protein sequence ID" value="TFK58222.1"/>
    <property type="molecule type" value="Genomic_DNA"/>
</dbReference>
<organism evidence="1 2">
    <name type="scientific">Pluteus cervinus</name>
    <dbReference type="NCBI Taxonomy" id="181527"/>
    <lineage>
        <taxon>Eukaryota</taxon>
        <taxon>Fungi</taxon>
        <taxon>Dikarya</taxon>
        <taxon>Basidiomycota</taxon>
        <taxon>Agaricomycotina</taxon>
        <taxon>Agaricomycetes</taxon>
        <taxon>Agaricomycetidae</taxon>
        <taxon>Agaricales</taxon>
        <taxon>Pluteineae</taxon>
        <taxon>Pluteaceae</taxon>
        <taxon>Pluteus</taxon>
    </lineage>
</organism>
<evidence type="ECO:0000313" key="1">
    <source>
        <dbReference type="EMBL" id="TFK58222.1"/>
    </source>
</evidence>
<proteinExistence type="predicted"/>
<gene>
    <name evidence="1" type="ORF">BDN72DRAFT_782377</name>
</gene>